<dbReference type="EMBL" id="CP069486">
    <property type="protein sequence ID" value="QRO85145.1"/>
    <property type="molecule type" value="Genomic_DNA"/>
</dbReference>
<protein>
    <recommendedName>
        <fullName evidence="3">Type II toxin-antitoxin system ParD family antitoxin</fullName>
    </recommendedName>
</protein>
<gene>
    <name evidence="1" type="ORF">I6J37_00105</name>
</gene>
<proteinExistence type="predicted"/>
<evidence type="ECO:0000313" key="1">
    <source>
        <dbReference type="EMBL" id="QRO85145.1"/>
    </source>
</evidence>
<dbReference type="Proteomes" id="UP000627155">
    <property type="component" value="Chromosome"/>
</dbReference>
<name>A0ABX7HEU7_9STAP</name>
<reference evidence="1 2" key="1">
    <citation type="submission" date="2021-02" db="EMBL/GenBank/DDBJ databases">
        <title>FDA dAtabase for Regulatory Grade micrObial Sequences (FDA-ARGOS): Supporting development and validation of Infectious Disease Dx tests.</title>
        <authorList>
            <person name="Sproer C."/>
            <person name="Gronow S."/>
            <person name="Severitt S."/>
            <person name="Schroder I."/>
            <person name="Tallon L."/>
            <person name="Sadzewicz L."/>
            <person name="Zhao X."/>
            <person name="Boylan J."/>
            <person name="Ott S."/>
            <person name="Bowen H."/>
            <person name="Vavikolanu K."/>
            <person name="Mehta A."/>
            <person name="Aluvathingal J."/>
            <person name="Nadendla S."/>
            <person name="Lowell S."/>
            <person name="Myers T."/>
            <person name="Yan Y."/>
            <person name="Sichtig H."/>
        </authorList>
    </citation>
    <scope>NUCLEOTIDE SEQUENCE [LARGE SCALE GENOMIC DNA]</scope>
    <source>
        <strain evidence="1 2">FDAARGOS_1207</strain>
    </source>
</reference>
<evidence type="ECO:0008006" key="3">
    <source>
        <dbReference type="Google" id="ProtNLM"/>
    </source>
</evidence>
<sequence length="71" mass="8319">MAKVNYKDAWQTLKEEILKEYPGAVNIQKYYAGSYEFAIAQKLEEIGKKMDKLDGTHEFSNLLDDMNREEK</sequence>
<keyword evidence="2" id="KW-1185">Reference proteome</keyword>
<evidence type="ECO:0000313" key="2">
    <source>
        <dbReference type="Proteomes" id="UP000627155"/>
    </source>
</evidence>
<dbReference type="RefSeq" id="WP_103322255.1">
    <property type="nucleotide sequence ID" value="NZ_CP069486.1"/>
</dbReference>
<accession>A0ABX7HEU7</accession>
<organism evidence="1 2">
    <name type="scientific">Mammaliicoccus vitulinus</name>
    <dbReference type="NCBI Taxonomy" id="71237"/>
    <lineage>
        <taxon>Bacteria</taxon>
        <taxon>Bacillati</taxon>
        <taxon>Bacillota</taxon>
        <taxon>Bacilli</taxon>
        <taxon>Bacillales</taxon>
        <taxon>Staphylococcaceae</taxon>
        <taxon>Mammaliicoccus</taxon>
    </lineage>
</organism>